<evidence type="ECO:0000313" key="3">
    <source>
        <dbReference type="Proteomes" id="UP000252792"/>
    </source>
</evidence>
<dbReference type="Gene3D" id="3.90.280.10">
    <property type="entry name" value="PEBP-like"/>
    <property type="match status" value="1"/>
</dbReference>
<dbReference type="PANTHER" id="PTHR30289">
    <property type="entry name" value="UNCHARACTERIZED PROTEIN YBCL-RELATED"/>
    <property type="match status" value="1"/>
</dbReference>
<organism evidence="2 3">
    <name type="scientific">Marinomonas rhizomae</name>
    <dbReference type="NCBI Taxonomy" id="491948"/>
    <lineage>
        <taxon>Bacteria</taxon>
        <taxon>Pseudomonadati</taxon>
        <taxon>Pseudomonadota</taxon>
        <taxon>Gammaproteobacteria</taxon>
        <taxon>Oceanospirillales</taxon>
        <taxon>Oceanospirillaceae</taxon>
        <taxon>Marinomonas</taxon>
    </lineage>
</organism>
<proteinExistence type="predicted"/>
<keyword evidence="1" id="KW-0732">Signal</keyword>
<sequence>MMKKVFLMTAALSGLVSMSSNAFELTSQDIQEGQKIPHAFEFNSFGCNGDNKSPQLEWSDAPKGTKSYAITVYDPDAPSGSGWWHWSAFNIPASVTSLVQGADLTKLGATELKSDYGSVGFGGFCPPKGDNMHRYQFTVWALPVEKLDLSADVSAALAGFTVRSMAIGKAMLVASYNR</sequence>
<comment type="caution">
    <text evidence="2">The sequence shown here is derived from an EMBL/GenBank/DDBJ whole genome shotgun (WGS) entry which is preliminary data.</text>
</comment>
<name>A0A366IZ42_9GAMM</name>
<evidence type="ECO:0000313" key="2">
    <source>
        <dbReference type="EMBL" id="RBP80071.1"/>
    </source>
</evidence>
<dbReference type="InterPro" id="IPR008914">
    <property type="entry name" value="PEBP"/>
</dbReference>
<dbReference type="SUPFAM" id="SSF49777">
    <property type="entry name" value="PEBP-like"/>
    <property type="match status" value="1"/>
</dbReference>
<protein>
    <submittedName>
        <fullName evidence="2">PBP family phospholipid-binding protein</fullName>
    </submittedName>
</protein>
<evidence type="ECO:0000256" key="1">
    <source>
        <dbReference type="SAM" id="SignalP"/>
    </source>
</evidence>
<reference evidence="2 3" key="1">
    <citation type="submission" date="2018-06" db="EMBL/GenBank/DDBJ databases">
        <title>Genomic Encyclopedia of Type Strains, Phase III (KMG-III): the genomes of soil and plant-associated and newly described type strains.</title>
        <authorList>
            <person name="Whitman W."/>
        </authorList>
    </citation>
    <scope>NUCLEOTIDE SEQUENCE [LARGE SCALE GENOMIC DNA]</scope>
    <source>
        <strain evidence="2 3">CECT 7377</strain>
    </source>
</reference>
<dbReference type="AlphaFoldDB" id="A0A366IZ42"/>
<feature type="signal peptide" evidence="1">
    <location>
        <begin position="1"/>
        <end position="22"/>
    </location>
</feature>
<dbReference type="PANTHER" id="PTHR30289:SF1">
    <property type="entry name" value="PEBP (PHOSPHATIDYLETHANOLAMINE-BINDING PROTEIN) FAMILY PROTEIN"/>
    <property type="match status" value="1"/>
</dbReference>
<feature type="chain" id="PRO_5017016408" evidence="1">
    <location>
        <begin position="23"/>
        <end position="178"/>
    </location>
</feature>
<dbReference type="NCBIfam" id="TIGR00481">
    <property type="entry name" value="YbhB/YbcL family Raf kinase inhibitor-like protein"/>
    <property type="match status" value="1"/>
</dbReference>
<dbReference type="CDD" id="cd00865">
    <property type="entry name" value="PEBP_bact_arch"/>
    <property type="match status" value="1"/>
</dbReference>
<dbReference type="InterPro" id="IPR036610">
    <property type="entry name" value="PEBP-like_sf"/>
</dbReference>
<keyword evidence="3" id="KW-1185">Reference proteome</keyword>
<dbReference type="EMBL" id="QNSE01000012">
    <property type="protein sequence ID" value="RBP80071.1"/>
    <property type="molecule type" value="Genomic_DNA"/>
</dbReference>
<accession>A0A366IZ42</accession>
<dbReference type="Proteomes" id="UP000252792">
    <property type="component" value="Unassembled WGS sequence"/>
</dbReference>
<gene>
    <name evidence="2" type="ORF">DFP80_112127</name>
</gene>
<dbReference type="Pfam" id="PF01161">
    <property type="entry name" value="PBP"/>
    <property type="match status" value="1"/>
</dbReference>
<dbReference type="InterPro" id="IPR005247">
    <property type="entry name" value="YbhB_YbcL/LppC-like"/>
</dbReference>